<dbReference type="InterPro" id="IPR014772">
    <property type="entry name" value="Munc13_dom-2"/>
</dbReference>
<dbReference type="InterPro" id="IPR037302">
    <property type="entry name" value="Unc-13_C2B"/>
</dbReference>
<evidence type="ECO:0000256" key="5">
    <source>
        <dbReference type="ARBA" id="ARBA00022833"/>
    </source>
</evidence>
<dbReference type="FunFam" id="2.60.40.150:FF:000002">
    <property type="entry name" value="Protein unc-13 homolog B"/>
    <property type="match status" value="1"/>
</dbReference>
<dbReference type="CDD" id="cd08395">
    <property type="entry name" value="C2C_Munc13"/>
    <property type="match status" value="1"/>
</dbReference>
<dbReference type="PROSITE" id="PS51258">
    <property type="entry name" value="MHD1"/>
    <property type="match status" value="1"/>
</dbReference>
<sequence length="1554" mass="176359">MNGFGCLGLFTIHLYKFNAYVTLKVQNVKSTTITVRGDQPCWEQDFMFEISRLDLGLIIEVWNKGLIWDTMLGTAWIPLKSICHSEEEGPGEWIFLDSEVLMKADEIYGTKNPTPHRVLLDTRFELPFEIPEDEARYWTGKLERINAMGIHDEFPLQDEVAGRPLPCAASQCSLDDLDSAVDDRDSDYRSETSSSLPPRYHTTAQPNSSLHQYPMGPRFQQHMDSCADSLHSFEFDYRDHHASSLVDSSRFGSSGNLSQASSQLSETGQESAAYSELEESYHSYHSIGYRPSRNGHHPTNGHTSWGEDEGLKSSQENGKGLSGTIKKEAVSQVNKMPDKTLKGFRDDGTPLPFSPSRLRWLKAINKVRVQLKEGKENGDNLRHAWIKAGNGSGIFGIDSMPDLRKKKAIPLVSDVSLVQARKAGIASAMALRSSIKDEELKNHVYKKTLQALIYPISCTTPHNFEVWTATTPTYCYECEGLLWGIARQGMRCTECGVKCHEKCQELLNADCLQRAAEKSSKHGAEDRTQNIIMAMKDRMKIRERNKPEIFEVIRDVFVVSKAIHAQQMKTIKQSVLDGTSKWSAKITITVVCAQGLQAKDKTGSSDPYVTVQVGKTKKRTKTIYGNLNPVWEEKFHFECHNSSDRIKVRVWDEDDDIKSRVKQRLKRESDDFLGQSIIEVRTLSGEMDVWYNLEKRTDKSAVSGAIRLQISVEIKGEEKVAPYHVQYTCLHENLFHHITDVLGQGVVKIPEARGDDAWKVYFDDVPQEIVDEFAMRYGIESIYQAMTHFACLSSKYMCPGVPAVMSTLLANINAYYAHTTASTNVSASDRFAASNFGKERFVKLLDQLHNSLRIDLSMYRNNFPASSKERLQDLKSTVDLLTSITFFRMKVQELQSPPRASQVVRDCVKACLNSTYDYIFNNCQELYSRQYSQIGDTECTPEDQGPSIKNLDFWPKLITLIVSIIEEDRNSYTPVLNQFPQELNVGKLSAEVMWNQFSQDMKYAMEEHEKHRLCKSADYMNLHFKVKWLYNEYVKDLPAFKGVVPEYPTWFQQFVLQWLDENEDVSMEFMHGALERDKKDGFLQTSEHALFSCSVVDVFTQLNQSFEIIKKLECPDPKVMALYSRRFAKTIDKVLLQYSALLKKSFPSYCDKEKIPCVLMNNVQQLRVQLEKMFESMGAKQVGEQQGKVTFPNFQSRIDDCMRQMASLLYQIKGPVNANTRNQVEADSDNMLRPLMDFLDANLMLFASVCEKTVLKRVLKELWRIVMNSLEKTIILPQGNDTFGMIFSAAKELGQLSKLKDHMSGEAKSLTPKQCAVMDVALDTIKQYFHAGGNGLKKAFLEKSPELSSLRHALSLYTQTTDTLIKTFVTTQHAQGSGVDKPVGEVSIQIDLFTHPGTGEHKVTVKVVAANDLKWQTSGMFRPFVEVTMIGPHLSDKKRKFTTKSKNNSWAPKFNETFHFILGNEDGPECYELQVCVKDYCFGRADRVVGIAVIQLRDVAPRASCACWCPLGPRIHIDDTGLTVMRILSQRSGDEVAKEFVKLKSETRSAEEGR</sequence>
<dbReference type="GO" id="GO:0061789">
    <property type="term" value="P:dense core granule priming"/>
    <property type="evidence" value="ECO:0007669"/>
    <property type="project" value="TreeGrafter"/>
</dbReference>
<dbReference type="InterPro" id="IPR035892">
    <property type="entry name" value="C2_domain_sf"/>
</dbReference>
<dbReference type="Ensembl" id="ENSSANT00000112000.1">
    <property type="protein sequence ID" value="ENSSANP00000105537.1"/>
    <property type="gene ID" value="ENSSANG00000051573.1"/>
</dbReference>
<keyword evidence="13" id="KW-1185">Reference proteome</keyword>
<evidence type="ECO:0000259" key="11">
    <source>
        <dbReference type="PROSITE" id="PS51259"/>
    </source>
</evidence>
<dbReference type="InterPro" id="IPR014770">
    <property type="entry name" value="Munc13_1"/>
</dbReference>
<dbReference type="Gene3D" id="2.60.40.150">
    <property type="entry name" value="C2 domain"/>
    <property type="match status" value="3"/>
</dbReference>
<dbReference type="GO" id="GO:0098831">
    <property type="term" value="C:presynaptic active zone cytoplasmic component"/>
    <property type="evidence" value="ECO:0007669"/>
    <property type="project" value="TreeGrafter"/>
</dbReference>
<protein>
    <submittedName>
        <fullName evidence="12">Protein unc-13 homolog B-like</fullName>
    </submittedName>
</protein>
<proteinExistence type="predicted"/>
<dbReference type="Pfam" id="PF00168">
    <property type="entry name" value="C2"/>
    <property type="match status" value="3"/>
</dbReference>
<dbReference type="GO" id="GO:0005509">
    <property type="term" value="F:calcium ion binding"/>
    <property type="evidence" value="ECO:0007669"/>
    <property type="project" value="InterPro"/>
</dbReference>
<dbReference type="CDD" id="cd04027">
    <property type="entry name" value="C2B_Munc13"/>
    <property type="match status" value="1"/>
</dbReference>
<accession>A0A671TBA5</accession>
<dbReference type="GO" id="GO:0099525">
    <property type="term" value="P:presynaptic dense core vesicle exocytosis"/>
    <property type="evidence" value="ECO:0007669"/>
    <property type="project" value="TreeGrafter"/>
</dbReference>
<dbReference type="PANTHER" id="PTHR10480">
    <property type="entry name" value="PROTEIN UNC-13 HOMOLOG"/>
    <property type="match status" value="1"/>
</dbReference>
<evidence type="ECO:0000259" key="8">
    <source>
        <dbReference type="PROSITE" id="PS50004"/>
    </source>
</evidence>
<dbReference type="GO" id="GO:0042734">
    <property type="term" value="C:presynaptic membrane"/>
    <property type="evidence" value="ECO:0007669"/>
    <property type="project" value="TreeGrafter"/>
</dbReference>
<dbReference type="CDD" id="cd08394">
    <property type="entry name" value="C2A_Munc13"/>
    <property type="match status" value="1"/>
</dbReference>
<name>A0A671TBA5_9TELE</name>
<evidence type="ECO:0000259" key="9">
    <source>
        <dbReference type="PROSITE" id="PS50081"/>
    </source>
</evidence>
<dbReference type="GO" id="GO:0016081">
    <property type="term" value="P:synaptic vesicle docking"/>
    <property type="evidence" value="ECO:0007669"/>
    <property type="project" value="TreeGrafter"/>
</dbReference>
<feature type="compositionally biased region" description="Polar residues" evidence="7">
    <location>
        <begin position="191"/>
        <end position="211"/>
    </location>
</feature>
<evidence type="ECO:0000256" key="2">
    <source>
        <dbReference type="ARBA" id="ARBA00022723"/>
    </source>
</evidence>
<dbReference type="Proteomes" id="UP000472260">
    <property type="component" value="Unassembled WGS sequence"/>
</dbReference>
<feature type="compositionally biased region" description="Basic and acidic residues" evidence="7">
    <location>
        <begin position="181"/>
        <end position="190"/>
    </location>
</feature>
<dbReference type="GO" id="GO:0005516">
    <property type="term" value="F:calmodulin binding"/>
    <property type="evidence" value="ECO:0007669"/>
    <property type="project" value="TreeGrafter"/>
</dbReference>
<dbReference type="SMART" id="SM01145">
    <property type="entry name" value="DUF1041"/>
    <property type="match status" value="1"/>
</dbReference>
<evidence type="ECO:0000313" key="12">
    <source>
        <dbReference type="Ensembl" id="ENSSANP00000105537.1"/>
    </source>
</evidence>
<dbReference type="Gene3D" id="3.30.60.20">
    <property type="match status" value="1"/>
</dbReference>
<dbReference type="GO" id="GO:0035249">
    <property type="term" value="P:synaptic transmission, glutamatergic"/>
    <property type="evidence" value="ECO:0007669"/>
    <property type="project" value="TreeGrafter"/>
</dbReference>
<evidence type="ECO:0000259" key="10">
    <source>
        <dbReference type="PROSITE" id="PS51258"/>
    </source>
</evidence>
<dbReference type="PROSITE" id="PS50081">
    <property type="entry name" value="ZF_DAG_PE_2"/>
    <property type="match status" value="1"/>
</dbReference>
<dbReference type="FunFam" id="2.60.40.150:FF:000014">
    <property type="entry name" value="protein unc-13 homolog B"/>
    <property type="match status" value="1"/>
</dbReference>
<keyword evidence="3" id="KW-0677">Repeat</keyword>
<feature type="compositionally biased region" description="Polar residues" evidence="7">
    <location>
        <begin position="246"/>
        <end position="269"/>
    </location>
</feature>
<organism evidence="12 13">
    <name type="scientific">Sinocyclocheilus anshuiensis</name>
    <dbReference type="NCBI Taxonomy" id="1608454"/>
    <lineage>
        <taxon>Eukaryota</taxon>
        <taxon>Metazoa</taxon>
        <taxon>Chordata</taxon>
        <taxon>Craniata</taxon>
        <taxon>Vertebrata</taxon>
        <taxon>Euteleostomi</taxon>
        <taxon>Actinopterygii</taxon>
        <taxon>Neopterygii</taxon>
        <taxon>Teleostei</taxon>
        <taxon>Ostariophysi</taxon>
        <taxon>Cypriniformes</taxon>
        <taxon>Cyprinidae</taxon>
        <taxon>Cyprininae</taxon>
        <taxon>Sinocyclocheilus</taxon>
    </lineage>
</organism>
<dbReference type="GO" id="GO:0005543">
    <property type="term" value="F:phospholipid binding"/>
    <property type="evidence" value="ECO:0007669"/>
    <property type="project" value="InterPro"/>
</dbReference>
<gene>
    <name evidence="12" type="primary">unc13bb</name>
</gene>
<dbReference type="GO" id="GO:0019992">
    <property type="term" value="F:diacylglycerol binding"/>
    <property type="evidence" value="ECO:0007669"/>
    <property type="project" value="InterPro"/>
</dbReference>
<dbReference type="GO" id="GO:0017075">
    <property type="term" value="F:syntaxin-1 binding"/>
    <property type="evidence" value="ECO:0007669"/>
    <property type="project" value="TreeGrafter"/>
</dbReference>
<dbReference type="GO" id="GO:0016082">
    <property type="term" value="P:synaptic vesicle priming"/>
    <property type="evidence" value="ECO:0007669"/>
    <property type="project" value="TreeGrafter"/>
</dbReference>
<feature type="domain" description="MHD2" evidence="11">
    <location>
        <begin position="1229"/>
        <end position="1368"/>
    </location>
</feature>
<dbReference type="Pfam" id="PF06292">
    <property type="entry name" value="MUN"/>
    <property type="match status" value="1"/>
</dbReference>
<keyword evidence="6" id="KW-0106">Calcium</keyword>
<dbReference type="SMART" id="SM00239">
    <property type="entry name" value="C2"/>
    <property type="match status" value="3"/>
</dbReference>
<dbReference type="PROSITE" id="PS00479">
    <property type="entry name" value="ZF_DAG_PE_1"/>
    <property type="match status" value="1"/>
</dbReference>
<keyword evidence="4" id="KW-0863">Zinc-finger</keyword>
<dbReference type="FunFam" id="2.60.40.150:FF:000031">
    <property type="entry name" value="Protein unc-13 homolog B"/>
    <property type="match status" value="1"/>
</dbReference>
<feature type="region of interest" description="Disordered" evidence="7">
    <location>
        <begin position="178"/>
        <end position="220"/>
    </location>
</feature>
<dbReference type="FunFam" id="1.20.58.1100:FF:000002">
    <property type="entry name" value="Unc-13, isoform C"/>
    <property type="match status" value="1"/>
</dbReference>
<dbReference type="FunFam" id="3.30.60.20:FF:000001">
    <property type="entry name" value="Protein unc-13 homolog B"/>
    <property type="match status" value="1"/>
</dbReference>
<dbReference type="SMART" id="SM00109">
    <property type="entry name" value="C1"/>
    <property type="match status" value="1"/>
</dbReference>
<dbReference type="InterPro" id="IPR010439">
    <property type="entry name" value="MUN_dom"/>
</dbReference>
<dbReference type="PROSITE" id="PS51259">
    <property type="entry name" value="MHD2"/>
    <property type="match status" value="1"/>
</dbReference>
<evidence type="ECO:0000256" key="6">
    <source>
        <dbReference type="ARBA" id="ARBA00022837"/>
    </source>
</evidence>
<keyword evidence="1" id="KW-0268">Exocytosis</keyword>
<feature type="domain" description="Phorbol-ester/DAG-type" evidence="9">
    <location>
        <begin position="461"/>
        <end position="511"/>
    </location>
</feature>
<dbReference type="GO" id="GO:0031594">
    <property type="term" value="C:neuromuscular junction"/>
    <property type="evidence" value="ECO:0007669"/>
    <property type="project" value="TreeGrafter"/>
</dbReference>
<dbReference type="Gene3D" id="1.20.58.1100">
    <property type="match status" value="1"/>
</dbReference>
<dbReference type="InterPro" id="IPR046349">
    <property type="entry name" value="C1-like_sf"/>
</dbReference>
<dbReference type="InterPro" id="IPR027080">
    <property type="entry name" value="Unc-13"/>
</dbReference>
<evidence type="ECO:0000256" key="1">
    <source>
        <dbReference type="ARBA" id="ARBA00022483"/>
    </source>
</evidence>
<evidence type="ECO:0000313" key="13">
    <source>
        <dbReference type="Proteomes" id="UP000472260"/>
    </source>
</evidence>
<dbReference type="GO" id="GO:0008270">
    <property type="term" value="F:zinc ion binding"/>
    <property type="evidence" value="ECO:0007669"/>
    <property type="project" value="UniProtKB-KW"/>
</dbReference>
<dbReference type="GO" id="GO:0030672">
    <property type="term" value="C:synaptic vesicle membrane"/>
    <property type="evidence" value="ECO:0007669"/>
    <property type="project" value="TreeGrafter"/>
</dbReference>
<dbReference type="InterPro" id="IPR002219">
    <property type="entry name" value="PKC_DAG/PE"/>
</dbReference>
<dbReference type="CDD" id="cd20859">
    <property type="entry name" value="C1_Munc13-2-like"/>
    <property type="match status" value="1"/>
</dbReference>
<feature type="domain" description="C2" evidence="8">
    <location>
        <begin position="567"/>
        <end position="691"/>
    </location>
</feature>
<dbReference type="Pfam" id="PF00130">
    <property type="entry name" value="C1_1"/>
    <property type="match status" value="1"/>
</dbReference>
<dbReference type="PANTHER" id="PTHR10480:SF8">
    <property type="entry name" value="PROTEIN UNC-13 HOMOLOG B"/>
    <property type="match status" value="1"/>
</dbReference>
<evidence type="ECO:0000256" key="7">
    <source>
        <dbReference type="SAM" id="MobiDB-lite"/>
    </source>
</evidence>
<feature type="domain" description="C2" evidence="8">
    <location>
        <begin position="1"/>
        <end position="94"/>
    </location>
</feature>
<feature type="domain" description="MHD1" evidence="10">
    <location>
        <begin position="999"/>
        <end position="1142"/>
    </location>
</feature>
<keyword evidence="2" id="KW-0479">Metal-binding</keyword>
<dbReference type="PRINTS" id="PR00360">
    <property type="entry name" value="C2DOMAIN"/>
</dbReference>
<evidence type="ECO:0000256" key="4">
    <source>
        <dbReference type="ARBA" id="ARBA00022771"/>
    </source>
</evidence>
<feature type="region of interest" description="Disordered" evidence="7">
    <location>
        <begin position="246"/>
        <end position="325"/>
    </location>
</feature>
<reference evidence="12" key="1">
    <citation type="submission" date="2025-08" db="UniProtKB">
        <authorList>
            <consortium name="Ensembl"/>
        </authorList>
    </citation>
    <scope>IDENTIFICATION</scope>
</reference>
<reference evidence="12" key="2">
    <citation type="submission" date="2025-09" db="UniProtKB">
        <authorList>
            <consortium name="Ensembl"/>
        </authorList>
    </citation>
    <scope>IDENTIFICATION</scope>
</reference>
<keyword evidence="5" id="KW-0862">Zinc</keyword>
<dbReference type="PROSITE" id="PS50004">
    <property type="entry name" value="C2"/>
    <property type="match status" value="3"/>
</dbReference>
<dbReference type="GO" id="GO:0043195">
    <property type="term" value="C:terminal bouton"/>
    <property type="evidence" value="ECO:0007669"/>
    <property type="project" value="TreeGrafter"/>
</dbReference>
<evidence type="ECO:0000256" key="3">
    <source>
        <dbReference type="ARBA" id="ARBA00022737"/>
    </source>
</evidence>
<dbReference type="SUPFAM" id="SSF49562">
    <property type="entry name" value="C2 domain (Calcium/lipid-binding domain, CaLB)"/>
    <property type="match status" value="3"/>
</dbReference>
<feature type="domain" description="C2" evidence="8">
    <location>
        <begin position="1382"/>
        <end position="1509"/>
    </location>
</feature>
<dbReference type="SUPFAM" id="SSF57889">
    <property type="entry name" value="Cysteine-rich domain"/>
    <property type="match status" value="1"/>
</dbReference>
<dbReference type="InterPro" id="IPR000008">
    <property type="entry name" value="C2_dom"/>
</dbReference>